<keyword evidence="2" id="KW-0472">Membrane</keyword>
<keyword evidence="2" id="KW-1133">Transmembrane helix</keyword>
<keyword evidence="2" id="KW-0812">Transmembrane</keyword>
<comment type="caution">
    <text evidence="3">The sequence shown here is derived from an EMBL/GenBank/DDBJ whole genome shotgun (WGS) entry which is preliminary data.</text>
</comment>
<proteinExistence type="predicted"/>
<keyword evidence="4" id="KW-1185">Reference proteome</keyword>
<dbReference type="Proteomes" id="UP001190700">
    <property type="component" value="Unassembled WGS sequence"/>
</dbReference>
<gene>
    <name evidence="3" type="ORF">CYMTET_14594</name>
</gene>
<evidence type="ECO:0000256" key="1">
    <source>
        <dbReference type="SAM" id="MobiDB-lite"/>
    </source>
</evidence>
<evidence type="ECO:0000313" key="4">
    <source>
        <dbReference type="Proteomes" id="UP001190700"/>
    </source>
</evidence>
<accession>A0AAE0LA79</accession>
<evidence type="ECO:0000313" key="3">
    <source>
        <dbReference type="EMBL" id="KAK3277400.1"/>
    </source>
</evidence>
<sequence length="214" mass="22533">MRSGHPVVTYAAMISPPTEEFSGGVDLQPMTRRFEACMAPTFFAGGCSFPPADPPAEVSDVQLRESVEELFPYLSWVSYQHSWSMWEEVEVAGCGVPPFGILPDFLLLACLMGYLAVLVCFGIAGVAPGFVGGMKMNNEDNSVTEDPVMCIGATCICSGVDHLSPESRQQVRAAAVCCSCVFAAADRGGGGTTAVTPNGDSDPEHGGVLTWGVP</sequence>
<protein>
    <submittedName>
        <fullName evidence="3">Uncharacterized protein</fullName>
    </submittedName>
</protein>
<organism evidence="3 4">
    <name type="scientific">Cymbomonas tetramitiformis</name>
    <dbReference type="NCBI Taxonomy" id="36881"/>
    <lineage>
        <taxon>Eukaryota</taxon>
        <taxon>Viridiplantae</taxon>
        <taxon>Chlorophyta</taxon>
        <taxon>Pyramimonadophyceae</taxon>
        <taxon>Pyramimonadales</taxon>
        <taxon>Pyramimonadaceae</taxon>
        <taxon>Cymbomonas</taxon>
    </lineage>
</organism>
<name>A0AAE0LA79_9CHLO</name>
<dbReference type="AlphaFoldDB" id="A0AAE0LA79"/>
<dbReference type="EMBL" id="LGRX02006123">
    <property type="protein sequence ID" value="KAK3277400.1"/>
    <property type="molecule type" value="Genomic_DNA"/>
</dbReference>
<feature type="transmembrane region" description="Helical" evidence="2">
    <location>
        <begin position="105"/>
        <end position="127"/>
    </location>
</feature>
<evidence type="ECO:0000256" key="2">
    <source>
        <dbReference type="SAM" id="Phobius"/>
    </source>
</evidence>
<feature type="region of interest" description="Disordered" evidence="1">
    <location>
        <begin position="192"/>
        <end position="214"/>
    </location>
</feature>
<reference evidence="3 4" key="1">
    <citation type="journal article" date="2015" name="Genome Biol. Evol.">
        <title>Comparative Genomics of a Bacterivorous Green Alga Reveals Evolutionary Causalities and Consequences of Phago-Mixotrophic Mode of Nutrition.</title>
        <authorList>
            <person name="Burns J.A."/>
            <person name="Paasch A."/>
            <person name="Narechania A."/>
            <person name="Kim E."/>
        </authorList>
    </citation>
    <scope>NUCLEOTIDE SEQUENCE [LARGE SCALE GENOMIC DNA]</scope>
    <source>
        <strain evidence="3 4">PLY_AMNH</strain>
    </source>
</reference>